<dbReference type="AlphaFoldDB" id="A0A0F7FWK0"/>
<dbReference type="PATRIC" id="fig|408015.6.peg.2977"/>
<accession>A0A0F7FWK0</accession>
<evidence type="ECO:0000313" key="2">
    <source>
        <dbReference type="Proteomes" id="UP000034034"/>
    </source>
</evidence>
<sequence>MIALVVTIALAFAGYLATYLNGVRLSQRQERLARVNRQLSDFYGPLFALTEGNSRSYAEFLERNVRPDGSSPFGEGGPAATERESSEWRLWASTVFLPNIQAMRDLVIQRADLLREREVPPVLLELCAHVSGYEITAARWAREDYSEHLSVVPFPGEEIRAYARRGFTELKAEQARLLGG</sequence>
<keyword evidence="2" id="KW-1185">Reference proteome</keyword>
<evidence type="ECO:0000313" key="1">
    <source>
        <dbReference type="EMBL" id="AKG44325.1"/>
    </source>
</evidence>
<dbReference type="HOGENOM" id="CLU_1474344_0_0_11"/>
<name>A0A0F7FWK0_9ACTN</name>
<organism evidence="1 2">
    <name type="scientific">Streptomyces xiamenensis</name>
    <dbReference type="NCBI Taxonomy" id="408015"/>
    <lineage>
        <taxon>Bacteria</taxon>
        <taxon>Bacillati</taxon>
        <taxon>Actinomycetota</taxon>
        <taxon>Actinomycetes</taxon>
        <taxon>Kitasatosporales</taxon>
        <taxon>Streptomycetaceae</taxon>
        <taxon>Streptomyces</taxon>
    </lineage>
</organism>
<dbReference type="Proteomes" id="UP000034034">
    <property type="component" value="Chromosome"/>
</dbReference>
<proteinExistence type="predicted"/>
<dbReference type="KEGG" id="sxi:SXIM_29410"/>
<gene>
    <name evidence="1" type="ORF">SXIM_29410</name>
</gene>
<dbReference type="EMBL" id="CP009922">
    <property type="protein sequence ID" value="AKG44325.1"/>
    <property type="molecule type" value="Genomic_DNA"/>
</dbReference>
<protein>
    <submittedName>
        <fullName evidence="1">Uncharacterized protein</fullName>
    </submittedName>
</protein>
<reference evidence="1" key="1">
    <citation type="submission" date="2019-08" db="EMBL/GenBank/DDBJ databases">
        <title>Complete genome sequence of a mangrove-derived Streptomyces xiamenensis.</title>
        <authorList>
            <person name="Xu J."/>
        </authorList>
    </citation>
    <scope>NUCLEOTIDE SEQUENCE</scope>
    <source>
        <strain evidence="1">318</strain>
    </source>
</reference>
<dbReference type="RefSeq" id="WP_030733215.1">
    <property type="nucleotide sequence ID" value="NZ_CBDRAA010000011.1"/>
</dbReference>